<feature type="region of interest" description="Disordered" evidence="1">
    <location>
        <begin position="388"/>
        <end position="410"/>
    </location>
</feature>
<feature type="compositionally biased region" description="Basic and acidic residues" evidence="1">
    <location>
        <begin position="388"/>
        <end position="398"/>
    </location>
</feature>
<comment type="caution">
    <text evidence="2">The sequence shown here is derived from an EMBL/GenBank/DDBJ whole genome shotgun (WGS) entry which is preliminary data.</text>
</comment>
<evidence type="ECO:0000313" key="3">
    <source>
        <dbReference type="Proteomes" id="UP001438707"/>
    </source>
</evidence>
<dbReference type="AlphaFoldDB" id="A0AAW1QHH1"/>
<dbReference type="Proteomes" id="UP001438707">
    <property type="component" value="Unassembled WGS sequence"/>
</dbReference>
<feature type="compositionally biased region" description="Polar residues" evidence="1">
    <location>
        <begin position="12"/>
        <end position="27"/>
    </location>
</feature>
<feature type="compositionally biased region" description="Basic residues" evidence="1">
    <location>
        <begin position="129"/>
        <end position="139"/>
    </location>
</feature>
<feature type="region of interest" description="Disordered" evidence="1">
    <location>
        <begin position="246"/>
        <end position="278"/>
    </location>
</feature>
<accession>A0AAW1QHH1</accession>
<keyword evidence="3" id="KW-1185">Reference proteome</keyword>
<feature type="compositionally biased region" description="Basic and acidic residues" evidence="1">
    <location>
        <begin position="478"/>
        <end position="494"/>
    </location>
</feature>
<feature type="region of interest" description="Disordered" evidence="1">
    <location>
        <begin position="117"/>
        <end position="153"/>
    </location>
</feature>
<evidence type="ECO:0000313" key="2">
    <source>
        <dbReference type="EMBL" id="KAK9820917.1"/>
    </source>
</evidence>
<name>A0AAW1QHH1_9CHLO</name>
<dbReference type="PANTHER" id="PTHR37028:SF4">
    <property type="entry name" value="ALMS MOTIF DOMAIN-CONTAINING PROTEIN"/>
    <property type="match status" value="1"/>
</dbReference>
<sequence>MHQQGGCVDFTGSRTPGTPGSRANQAPTGGPPPANAQGYDASYSVRPKSAGPPPSSQPAQLSPESRRLQQLAALVATEQALEEELAGLDTTDETLLSQLPPEIASKLQERNHQAALAAQEAMSHSGRSPTRRRSKHLAKHPQPWQGKTRRSGHAAVWEDEDLMSDNGKGSQAGALGGAWEARHPHHVVQEPNAMYNRTQMFRQKVAQRYETIRQAREEELAGKCTFHPKINNLSRLLLESLAQGWNPASPRSSYNRSPRARSEFEDPEGGLEQGHGHAPHLTAADRLYNQAMDSKARVREAAQRAIQEELDSYLAASPRAQKLSASIYGPGSESRVDCWRTHPLLPQRPRTSPYNFSGLDECTFHPRTNWSRVLEGQTSDFNHMRERPATAGAADRHSQAGRSDGYRASQDDLNVGDRFGLSVNLDFAEFLDRQQRFIEERDRKLAQEAAQHSQKASVSLAPGTQRILAQHSLSPSQRGREDSENRAPSDKGSDKLVLTGLQRFASMSSNFGMGKREMTRQVLAEEAERMTFHPHILRKSAARPARSVEEMSEGDRLRREVWVEQMKLQQLAAEQQELTFRPAVNRTGTARINLRNPGTYLSTLKARNEARAQQAKDEVRRRVAKELAECTFKPKIRAIPAQVYQIEHVDAQEDTRSETGYSEHYVAVM</sequence>
<feature type="region of interest" description="Disordered" evidence="1">
    <location>
        <begin position="471"/>
        <end position="495"/>
    </location>
</feature>
<gene>
    <name evidence="2" type="ORF">WJX74_007029</name>
</gene>
<proteinExistence type="predicted"/>
<evidence type="ECO:0000256" key="1">
    <source>
        <dbReference type="SAM" id="MobiDB-lite"/>
    </source>
</evidence>
<reference evidence="2 3" key="1">
    <citation type="journal article" date="2024" name="Nat. Commun.">
        <title>Phylogenomics reveals the evolutionary origins of lichenization in chlorophyte algae.</title>
        <authorList>
            <person name="Puginier C."/>
            <person name="Libourel C."/>
            <person name="Otte J."/>
            <person name="Skaloud P."/>
            <person name="Haon M."/>
            <person name="Grisel S."/>
            <person name="Petersen M."/>
            <person name="Berrin J.G."/>
            <person name="Delaux P.M."/>
            <person name="Dal Grande F."/>
            <person name="Keller J."/>
        </authorList>
    </citation>
    <scope>NUCLEOTIDE SEQUENCE [LARGE SCALE GENOMIC DNA]</scope>
    <source>
        <strain evidence="2 3">SAG 2145</strain>
    </source>
</reference>
<feature type="region of interest" description="Disordered" evidence="1">
    <location>
        <begin position="1"/>
        <end position="70"/>
    </location>
</feature>
<dbReference type="PANTHER" id="PTHR37028">
    <property type="entry name" value="UNNAMED PRODUCT-RELATED"/>
    <property type="match status" value="1"/>
</dbReference>
<organism evidence="2 3">
    <name type="scientific">Apatococcus lobatus</name>
    <dbReference type="NCBI Taxonomy" id="904363"/>
    <lineage>
        <taxon>Eukaryota</taxon>
        <taxon>Viridiplantae</taxon>
        <taxon>Chlorophyta</taxon>
        <taxon>core chlorophytes</taxon>
        <taxon>Trebouxiophyceae</taxon>
        <taxon>Chlorellales</taxon>
        <taxon>Chlorellaceae</taxon>
        <taxon>Apatococcus</taxon>
    </lineage>
</organism>
<protein>
    <submittedName>
        <fullName evidence="2">Uncharacterized protein</fullName>
    </submittedName>
</protein>
<dbReference type="EMBL" id="JALJOS010000042">
    <property type="protein sequence ID" value="KAK9820917.1"/>
    <property type="molecule type" value="Genomic_DNA"/>
</dbReference>